<protein>
    <submittedName>
        <fullName evidence="1">Uncharacterized protein</fullName>
    </submittedName>
</protein>
<organism evidence="1 2">
    <name type="scientific">Drosophila navojoa</name>
    <name type="common">Fruit fly</name>
    <dbReference type="NCBI Taxonomy" id="7232"/>
    <lineage>
        <taxon>Eukaryota</taxon>
        <taxon>Metazoa</taxon>
        <taxon>Ecdysozoa</taxon>
        <taxon>Arthropoda</taxon>
        <taxon>Hexapoda</taxon>
        <taxon>Insecta</taxon>
        <taxon>Pterygota</taxon>
        <taxon>Neoptera</taxon>
        <taxon>Endopterygota</taxon>
        <taxon>Diptera</taxon>
        <taxon>Brachycera</taxon>
        <taxon>Muscomorpha</taxon>
        <taxon>Ephydroidea</taxon>
        <taxon>Drosophilidae</taxon>
        <taxon>Drosophila</taxon>
    </lineage>
</organism>
<dbReference type="GO" id="GO:0010468">
    <property type="term" value="P:regulation of gene expression"/>
    <property type="evidence" value="ECO:0007669"/>
    <property type="project" value="InterPro"/>
</dbReference>
<name>A0A484AUN0_DRONA</name>
<dbReference type="OrthoDB" id="418242at2759"/>
<evidence type="ECO:0000313" key="2">
    <source>
        <dbReference type="Proteomes" id="UP000295192"/>
    </source>
</evidence>
<comment type="caution">
    <text evidence="1">The sequence shown here is derived from an EMBL/GenBank/DDBJ whole genome shotgun (WGS) entry which is preliminary data.</text>
</comment>
<keyword evidence="2" id="KW-1185">Reference proteome</keyword>
<dbReference type="GO" id="GO:0140588">
    <property type="term" value="P:chromatin looping"/>
    <property type="evidence" value="ECO:0007669"/>
    <property type="project" value="InterPro"/>
</dbReference>
<dbReference type="EMBL" id="LSRL02000958">
    <property type="protein sequence ID" value="TDG39570.1"/>
    <property type="molecule type" value="Genomic_DNA"/>
</dbReference>
<accession>A0A484AUN0</accession>
<dbReference type="STRING" id="7232.A0A484AUN0"/>
<sequence length="341" mass="38597">MGDRDIPSVPVTTLAGLTSTSDLLSELPVSDCLQSATSFNKSLLFHSLVANESNNLLSVRDENLVKQLVNAIEQTNSDNIELKPQYAIHQHGANISTYPELLQGIYNYRPTVFNTPRRNAINDHTFEKHLTEHLKKEHPTHSKQMGLVNNVSDICQEAYILDTNHQQPHIKEYVHQSISAVATSKLADQHMFAVIKADEKRTGTKRKLAISLGDIPPEQIFSKPKLRRVERIMTLPSPKGIKEEVIRSQTYQQFMKNMEQIIEMLDDTESPNFDTEDVDDNIECISPKLLNTMSDDVAKLKAKQALDSIPKNKLTLLINYAMRNVYLARNYSAGQEDEDDI</sequence>
<proteinExistence type="predicted"/>
<dbReference type="Proteomes" id="UP000295192">
    <property type="component" value="Unassembled WGS sequence"/>
</dbReference>
<dbReference type="GO" id="GO:0090694">
    <property type="term" value="C:Scc2-Scc4 cohesin loading complex"/>
    <property type="evidence" value="ECO:0007669"/>
    <property type="project" value="TreeGrafter"/>
</dbReference>
<dbReference type="GO" id="GO:1990414">
    <property type="term" value="P:replication-born double-strand break repair via sister chromatid exchange"/>
    <property type="evidence" value="ECO:0007669"/>
    <property type="project" value="TreeGrafter"/>
</dbReference>
<evidence type="ECO:0000313" key="1">
    <source>
        <dbReference type="EMBL" id="TDG39570.1"/>
    </source>
</evidence>
<dbReference type="GO" id="GO:0034087">
    <property type="term" value="P:establishment of mitotic sister chromatid cohesion"/>
    <property type="evidence" value="ECO:0007669"/>
    <property type="project" value="TreeGrafter"/>
</dbReference>
<dbReference type="PANTHER" id="PTHR21704">
    <property type="entry name" value="NIPPED-B-LIKE PROTEIN DELANGIN SCC2-RELATED"/>
    <property type="match status" value="1"/>
</dbReference>
<dbReference type="AlphaFoldDB" id="A0A484AUN0"/>
<gene>
    <name evidence="1" type="ORF">AWZ03_014011</name>
</gene>
<dbReference type="PANTHER" id="PTHR21704:SF18">
    <property type="entry name" value="NIPPED-B-LIKE PROTEIN"/>
    <property type="match status" value="1"/>
</dbReference>
<dbReference type="InterPro" id="IPR033031">
    <property type="entry name" value="Scc2/Nipped-B"/>
</dbReference>
<dbReference type="GO" id="GO:0003682">
    <property type="term" value="F:chromatin binding"/>
    <property type="evidence" value="ECO:0007669"/>
    <property type="project" value="TreeGrafter"/>
</dbReference>
<reference evidence="1 2" key="1">
    <citation type="journal article" date="2019" name="J. Hered.">
        <title>An Improved Genome Assembly for Drosophila navojoa, the Basal Species in the mojavensis Cluster.</title>
        <authorList>
            <person name="Vanderlinde T."/>
            <person name="Dupim E.G."/>
            <person name="Nazario-Yepiz N.O."/>
            <person name="Carvalho A.B."/>
        </authorList>
    </citation>
    <scope>NUCLEOTIDE SEQUENCE [LARGE SCALE GENOMIC DNA]</scope>
    <source>
        <strain evidence="1">Navoj_Jal97</strain>
        <tissue evidence="1">Whole organism</tissue>
    </source>
</reference>
<dbReference type="GO" id="GO:0071169">
    <property type="term" value="P:establishment of protein localization to chromatin"/>
    <property type="evidence" value="ECO:0007669"/>
    <property type="project" value="TreeGrafter"/>
</dbReference>
<dbReference type="GO" id="GO:0061775">
    <property type="term" value="F:cohesin loader activity"/>
    <property type="evidence" value="ECO:0007669"/>
    <property type="project" value="InterPro"/>
</dbReference>